<evidence type="ECO:0000313" key="5">
    <source>
        <dbReference type="Proteomes" id="UP000578030"/>
    </source>
</evidence>
<dbReference type="SMART" id="SM00450">
    <property type="entry name" value="RHOD"/>
    <property type="match status" value="2"/>
</dbReference>
<dbReference type="CDD" id="cd01448">
    <property type="entry name" value="TST_Repeat_1"/>
    <property type="match status" value="1"/>
</dbReference>
<dbReference type="PANTHER" id="PTHR11364:SF27">
    <property type="entry name" value="SULFURTRANSFERASE"/>
    <property type="match status" value="1"/>
</dbReference>
<evidence type="ECO:0000256" key="2">
    <source>
        <dbReference type="ARBA" id="ARBA00022737"/>
    </source>
</evidence>
<reference evidence="4 5" key="1">
    <citation type="submission" date="2020-04" db="EMBL/GenBank/DDBJ databases">
        <title>Description of novel Gluconacetobacter.</title>
        <authorList>
            <person name="Sombolestani A."/>
        </authorList>
    </citation>
    <scope>NUCLEOTIDE SEQUENCE [LARGE SCALE GENOMIC DNA]</scope>
    <source>
        <strain evidence="4 5">LMG 27802</strain>
    </source>
</reference>
<dbReference type="Gene3D" id="3.40.250.10">
    <property type="entry name" value="Rhodanese-like domain"/>
    <property type="match status" value="2"/>
</dbReference>
<sequence length="286" mass="29686">MPDDQRDTVLISVPTLSALIAAGQAPAILAVRSDDTSCPRPFAQAPRIPGAIDTELGTDFASPSHPVHGSRPLPAIEALQAAARRWGLRLDQPVVVYDHDGNLQAARAWWVLKWAGFTNVLMLDGGFPAWSAAGLAVTDTVPAPATPSDVILRAGGMPELDIDAAASLARSGVLLDSRIAPNYRGGATSPGTPPRGHIPGARNIPAPDNLTVDGHFADLETLRRLYAAAKADGSAPVGVYCGAGVSAAHNVAVLMMLGIEAPMYPGSWSAWSADPRRPVAIGPEPG</sequence>
<dbReference type="Proteomes" id="UP000578030">
    <property type="component" value="Unassembled WGS sequence"/>
</dbReference>
<dbReference type="PROSITE" id="PS50206">
    <property type="entry name" value="RHODANESE_3"/>
    <property type="match status" value="2"/>
</dbReference>
<evidence type="ECO:0000259" key="3">
    <source>
        <dbReference type="PROSITE" id="PS50206"/>
    </source>
</evidence>
<dbReference type="Pfam" id="PF00581">
    <property type="entry name" value="Rhodanese"/>
    <property type="match status" value="2"/>
</dbReference>
<dbReference type="GO" id="GO:0004792">
    <property type="term" value="F:thiosulfate-cyanide sulfurtransferase activity"/>
    <property type="evidence" value="ECO:0007669"/>
    <property type="project" value="TreeGrafter"/>
</dbReference>
<keyword evidence="2" id="KW-0677">Repeat</keyword>
<organism evidence="4 5">
    <name type="scientific">Gluconacetobacter tumulisoli</name>
    <dbReference type="NCBI Taxonomy" id="1286189"/>
    <lineage>
        <taxon>Bacteria</taxon>
        <taxon>Pseudomonadati</taxon>
        <taxon>Pseudomonadota</taxon>
        <taxon>Alphaproteobacteria</taxon>
        <taxon>Acetobacterales</taxon>
        <taxon>Acetobacteraceae</taxon>
        <taxon>Gluconacetobacter</taxon>
    </lineage>
</organism>
<dbReference type="SUPFAM" id="SSF52821">
    <property type="entry name" value="Rhodanese/Cell cycle control phosphatase"/>
    <property type="match status" value="2"/>
</dbReference>
<feature type="domain" description="Rhodanese" evidence="3">
    <location>
        <begin position="168"/>
        <end position="280"/>
    </location>
</feature>
<dbReference type="InterPro" id="IPR045078">
    <property type="entry name" value="TST/MPST-like"/>
</dbReference>
<gene>
    <name evidence="4" type="ORF">HLH28_15970</name>
</gene>
<dbReference type="InterPro" id="IPR036873">
    <property type="entry name" value="Rhodanese-like_dom_sf"/>
</dbReference>
<evidence type="ECO:0000313" key="4">
    <source>
        <dbReference type="EMBL" id="MBB2203049.1"/>
    </source>
</evidence>
<dbReference type="EMBL" id="JABEQM010000017">
    <property type="protein sequence ID" value="MBB2203049.1"/>
    <property type="molecule type" value="Genomic_DNA"/>
</dbReference>
<keyword evidence="5" id="KW-1185">Reference proteome</keyword>
<protein>
    <submittedName>
        <fullName evidence="4">Sulfurtransferase</fullName>
    </submittedName>
</protein>
<comment type="caution">
    <text evidence="4">The sequence shown here is derived from an EMBL/GenBank/DDBJ whole genome shotgun (WGS) entry which is preliminary data.</text>
</comment>
<evidence type="ECO:0000256" key="1">
    <source>
        <dbReference type="ARBA" id="ARBA00022679"/>
    </source>
</evidence>
<dbReference type="PANTHER" id="PTHR11364">
    <property type="entry name" value="THIOSULFATE SULFERTANSFERASE"/>
    <property type="match status" value="1"/>
</dbReference>
<proteinExistence type="predicted"/>
<keyword evidence="1 4" id="KW-0808">Transferase</keyword>
<name>A0A7W4PNY6_9PROT</name>
<dbReference type="RefSeq" id="WP_182961007.1">
    <property type="nucleotide sequence ID" value="NZ_JABEQM010000017.1"/>
</dbReference>
<feature type="domain" description="Rhodanese" evidence="3">
    <location>
        <begin position="22"/>
        <end position="139"/>
    </location>
</feature>
<dbReference type="CDD" id="cd01449">
    <property type="entry name" value="TST_Repeat_2"/>
    <property type="match status" value="1"/>
</dbReference>
<dbReference type="AlphaFoldDB" id="A0A7W4PNY6"/>
<dbReference type="InterPro" id="IPR001763">
    <property type="entry name" value="Rhodanese-like_dom"/>
</dbReference>
<accession>A0A7W4PNY6</accession>